<gene>
    <name evidence="4" type="ORF">Pmar_PMAR017736</name>
</gene>
<feature type="region of interest" description="Disordered" evidence="2">
    <location>
        <begin position="1098"/>
        <end position="1121"/>
    </location>
</feature>
<dbReference type="PROSITE" id="PS50003">
    <property type="entry name" value="PH_DOMAIN"/>
    <property type="match status" value="1"/>
</dbReference>
<feature type="region of interest" description="Disordered" evidence="2">
    <location>
        <begin position="399"/>
        <end position="421"/>
    </location>
</feature>
<feature type="region of interest" description="Disordered" evidence="2">
    <location>
        <begin position="1028"/>
        <end position="1058"/>
    </location>
</feature>
<feature type="compositionally biased region" description="Basic and acidic residues" evidence="2">
    <location>
        <begin position="1554"/>
        <end position="1567"/>
    </location>
</feature>
<feature type="region of interest" description="Disordered" evidence="2">
    <location>
        <begin position="1239"/>
        <end position="1364"/>
    </location>
</feature>
<accession>C5L3U9</accession>
<dbReference type="GeneID" id="9042745"/>
<name>C5L3U9_PERM5</name>
<evidence type="ECO:0000313" key="5">
    <source>
        <dbReference type="Proteomes" id="UP000007800"/>
    </source>
</evidence>
<feature type="compositionally biased region" description="Polar residues" evidence="2">
    <location>
        <begin position="272"/>
        <end position="284"/>
    </location>
</feature>
<feature type="region of interest" description="Disordered" evidence="2">
    <location>
        <begin position="242"/>
        <end position="284"/>
    </location>
</feature>
<feature type="region of interest" description="Disordered" evidence="2">
    <location>
        <begin position="1543"/>
        <end position="1573"/>
    </location>
</feature>
<dbReference type="RefSeq" id="XP_002776862.1">
    <property type="nucleotide sequence ID" value="XM_002776816.1"/>
</dbReference>
<dbReference type="InterPro" id="IPR001849">
    <property type="entry name" value="PH_domain"/>
</dbReference>
<dbReference type="Gene3D" id="2.30.29.30">
    <property type="entry name" value="Pleckstrin-homology domain (PH domain)/Phosphotyrosine-binding domain (PTB)"/>
    <property type="match status" value="1"/>
</dbReference>
<evidence type="ECO:0000259" key="3">
    <source>
        <dbReference type="PROSITE" id="PS50003"/>
    </source>
</evidence>
<dbReference type="InterPro" id="IPR011993">
    <property type="entry name" value="PH-like_dom_sf"/>
</dbReference>
<feature type="region of interest" description="Disordered" evidence="2">
    <location>
        <begin position="547"/>
        <end position="609"/>
    </location>
</feature>
<feature type="compositionally biased region" description="Basic and acidic residues" evidence="2">
    <location>
        <begin position="1239"/>
        <end position="1250"/>
    </location>
</feature>
<feature type="compositionally biased region" description="Basic and acidic residues" evidence="2">
    <location>
        <begin position="1030"/>
        <end position="1041"/>
    </location>
</feature>
<keyword evidence="1" id="KW-0175">Coiled coil</keyword>
<dbReference type="SUPFAM" id="SSF50729">
    <property type="entry name" value="PH domain-like"/>
    <property type="match status" value="1"/>
</dbReference>
<dbReference type="EMBL" id="GG678922">
    <property type="protein sequence ID" value="EER08678.1"/>
    <property type="molecule type" value="Genomic_DNA"/>
</dbReference>
<protein>
    <recommendedName>
        <fullName evidence="3">PH domain-containing protein</fullName>
    </recommendedName>
</protein>
<organism evidence="5">
    <name type="scientific">Perkinsus marinus (strain ATCC 50983 / TXsc)</name>
    <dbReference type="NCBI Taxonomy" id="423536"/>
    <lineage>
        <taxon>Eukaryota</taxon>
        <taxon>Sar</taxon>
        <taxon>Alveolata</taxon>
        <taxon>Perkinsozoa</taxon>
        <taxon>Perkinsea</taxon>
        <taxon>Perkinsida</taxon>
        <taxon>Perkinsidae</taxon>
        <taxon>Perkinsus</taxon>
    </lineage>
</organism>
<evidence type="ECO:0000256" key="2">
    <source>
        <dbReference type="SAM" id="MobiDB-lite"/>
    </source>
</evidence>
<feature type="compositionally biased region" description="Polar residues" evidence="2">
    <location>
        <begin position="573"/>
        <end position="601"/>
    </location>
</feature>
<reference evidence="4 5" key="1">
    <citation type="submission" date="2008-07" db="EMBL/GenBank/DDBJ databases">
        <authorList>
            <person name="El-Sayed N."/>
            <person name="Caler E."/>
            <person name="Inman J."/>
            <person name="Amedeo P."/>
            <person name="Hass B."/>
            <person name="Wortman J."/>
        </authorList>
    </citation>
    <scope>NUCLEOTIDE SEQUENCE [LARGE SCALE GENOMIC DNA]</scope>
    <source>
        <strain evidence="5">ATCC 50983 / TXsc</strain>
    </source>
</reference>
<dbReference type="InParanoid" id="C5L3U9"/>
<feature type="region of interest" description="Disordered" evidence="2">
    <location>
        <begin position="1491"/>
        <end position="1510"/>
    </location>
</feature>
<feature type="compositionally biased region" description="Polar residues" evidence="2">
    <location>
        <begin position="1287"/>
        <end position="1305"/>
    </location>
</feature>
<dbReference type="Proteomes" id="UP000007800">
    <property type="component" value="Unassembled WGS sequence"/>
</dbReference>
<dbReference type="SMART" id="SM00233">
    <property type="entry name" value="PH"/>
    <property type="match status" value="1"/>
</dbReference>
<feature type="compositionally biased region" description="Low complexity" evidence="2">
    <location>
        <begin position="1048"/>
        <end position="1058"/>
    </location>
</feature>
<dbReference type="Pfam" id="PF00169">
    <property type="entry name" value="PH"/>
    <property type="match status" value="1"/>
</dbReference>
<feature type="compositionally biased region" description="Basic and acidic residues" evidence="2">
    <location>
        <begin position="83"/>
        <end position="101"/>
    </location>
</feature>
<keyword evidence="5" id="KW-1185">Reference proteome</keyword>
<evidence type="ECO:0000256" key="1">
    <source>
        <dbReference type="SAM" id="Coils"/>
    </source>
</evidence>
<feature type="domain" description="PH" evidence="3">
    <location>
        <begin position="138"/>
        <end position="236"/>
    </location>
</feature>
<dbReference type="CDD" id="cd00821">
    <property type="entry name" value="PH"/>
    <property type="match status" value="1"/>
</dbReference>
<feature type="coiled-coil region" evidence="1">
    <location>
        <begin position="961"/>
        <end position="988"/>
    </location>
</feature>
<sequence>MSVSNNNEDLRAALNRRLAKRATHRSLQYPIRVAIRIGDHHRVGGTLAQLLVVRVRGTSIERGVGDCSQRSPSPGLRWFTRSRAKEDAKAQEEEEEKERLPADSAATTRALKPCEEKVPVGGVVKSVDKDEAKASIGGVHMEGYLSKLSSGTVKRWQKRYFILDGEYLGYLSAPGPADLAKKTFDLSKASNVEKAESEDPNSADFNLIYNENVYYMRAPSVPEMRKWMNSMQIVIAATYGGSRQAGTEPSDVDRMSDSAPSLEGSSVGGGRMNSTASPTRNSTRVPSTIWETDFERLDRMFEDCWFDVVNELKEEKCDKEEMALSTSKMIDGVTKWLDERAQWKMHDSFGDMSNKGKGPPMAAAVLSSDFPALLEAVARLRAEIDKIFGLNRTLLQEGGGKNGTRDSVSLRTRKKGETSEQNGPYLAWRQQLEAVLQRLGSELETAVIEDIDKQLQTTNVWEPKCQNSLGEGVHGPKLLLEHGQYCLTTSWTPHLLRAIKSTLDVQATTVRSHPYSATVITEHTISGIVAVINCAWRLMKNRVSRTTSAINHKKGLKGKATAALGKAKRSGQKHSSSGTASVAPSGSSVVTNDDSPGQLQRSGSSKSSSIPPLEFMIAFSNEAGSVAGFCATTADDLNSRRTPETRVYGACMAGQATAFSNLAQETGQHIAEVYFKPKYKSVISKAFNKDRLLVRVETPMTESVRNAGAFAQQLKEEGATEATNAYTVRGVLDVIVSGYIRSLCENKPKLDRFPKLPDVMAADEALVVDYFTNHKVGALERTDVNKCIEINATIRSFLTDNDINLLMVHYLEVTRLVGASKANKIATAVVSMTSAEWNKKQRSDILKQLTKNQAINATQMCIENTMEDEKIMTTKIAPRYKHDVNAAESAAARVQLSEQAVEDFDDECEKYLATHPDFMRTMWQDRLVQRQTGLLEKHMQMTQRQHQDLTMAIKQVLSMHVDGLTKQMQSEEQEKEYARDRAQKEAQDKLDLALTLLNERSERIVEQLKTGANFEAALKATVAEIASSSRQRDEANKENCCHHQHKNGASSPSSSSAGVAVAGLKSELKLVQRQLDEVGVGEVLTKAVTMRTDAVLQADKGRPSAGVDGGDERPRPPAGSRVQIGGYYDGVRAEVDALMAEARSIKWAFDGDRSLLKMLDLEKGTMKGKKEASPLMRPKMRKPPAIPYFGARVAVGSTWVNESPQGFAAAQASVPGYGISSKKPAYFDKLKATERVLRPKVARSEQDRRGRTASGDPTLKSIRNRMRQQPKVTAKREVEGAVRRASPTVTDKAVSTASVVEQQQHPEWDDTVLGCEIPREPPPVRKRAPPPPPREKVRRQKGKVGASRKAVGKRKMAPGPTPTAKWDAVNDLVMLIPPGVAAQPRVSGLGATGSTLASTAEVPGRVVEARVRESMAVRSEGESLVERLMGKYGAASRAEESVLSELVEDILQGEEGDRSIRGPSGVVGEHGGIADLVLGEVEECLRGMAQRKPPSALHREDKSARSEQVVVDQARGVEAGVEAVAESRHSGLQTVEIERVESGVDPLPVLEEPPEGRREEAQRKAPAETHTTQTDAIELPLTRAAEVDDAAVSAHIVTASEGTSCSSSLRVSNTEVVERWVTGYIGVQGELAAVSVATTMLLGSSGSSLPDLDGQRSPGEA</sequence>
<dbReference type="OrthoDB" id="2344588at2759"/>
<proteinExistence type="predicted"/>
<evidence type="ECO:0000313" key="4">
    <source>
        <dbReference type="EMBL" id="EER08678.1"/>
    </source>
</evidence>
<feature type="region of interest" description="Disordered" evidence="2">
    <location>
        <begin position="64"/>
        <end position="111"/>
    </location>
</feature>